<dbReference type="GO" id="GO:0046933">
    <property type="term" value="F:proton-transporting ATP synthase activity, rotational mechanism"/>
    <property type="evidence" value="ECO:0007669"/>
    <property type="project" value="UniProtKB-UniRule"/>
</dbReference>
<dbReference type="RefSeq" id="WP_068515186.1">
    <property type="nucleotide sequence ID" value="NZ_AP014945.1"/>
</dbReference>
<reference evidence="15" key="2">
    <citation type="journal article" date="2016" name="Int. J. Syst. Evol. Microbiol.">
        <title>Caldimicrobium thiodismutans sp. nov., a sulfur-disproportionating bacterium isolated from a hot spring.</title>
        <authorList>
            <person name="Kojima H."/>
            <person name="Umezawa K."/>
            <person name="Fukui M."/>
        </authorList>
    </citation>
    <scope>NUCLEOTIDE SEQUENCE [LARGE SCALE GENOMIC DNA]</scope>
    <source>
        <strain evidence="15">TF1</strain>
    </source>
</reference>
<evidence type="ECO:0000256" key="13">
    <source>
        <dbReference type="RuleBase" id="RU000483"/>
    </source>
</evidence>
<dbReference type="InterPro" id="IPR023011">
    <property type="entry name" value="ATP_synth_F0_asu_AS"/>
</dbReference>
<dbReference type="HAMAP" id="MF_01393">
    <property type="entry name" value="ATP_synth_a_bact"/>
    <property type="match status" value="1"/>
</dbReference>
<keyword evidence="7 12" id="KW-0375">Hydrogen ion transport</keyword>
<sequence length="248" mass="28124">MEHPILFLCLILEKLGLPSGWHYYEEADKYGVLAQLLAPHMVHSYFVIGIILILALVARSKRDFLPGAFQNVWEFLVENIYEFTKSNLPHDKFDKLMPTVFPLITTYSLYILFSNLLGLIPGFMSPTANINVTMGLTLITIIYYHYLGLKYKGLAYFKDFLGPMPWLIPLMLPAEIFSHLGRLLSLSFRLFGNLLSKEILLGILTMLGGKFFAPLPVMILGVAVGFIQTFIFVLLSLVYFAGAVEEHH</sequence>
<dbReference type="PATRIC" id="fig|1653476.3.peg.1402"/>
<feature type="transmembrane region" description="Helical" evidence="12">
    <location>
        <begin position="160"/>
        <end position="180"/>
    </location>
</feature>
<feature type="transmembrane region" description="Helical" evidence="12">
    <location>
        <begin position="219"/>
        <end position="242"/>
    </location>
</feature>
<keyword evidence="4 12" id="KW-1003">Cell membrane</keyword>
<keyword evidence="11 12" id="KW-0066">ATP synthesis</keyword>
<evidence type="ECO:0000256" key="2">
    <source>
        <dbReference type="ARBA" id="ARBA00006810"/>
    </source>
</evidence>
<keyword evidence="8 12" id="KW-1133">Transmembrane helix</keyword>
<dbReference type="CDD" id="cd00310">
    <property type="entry name" value="ATP-synt_Fo_a_6"/>
    <property type="match status" value="1"/>
</dbReference>
<feature type="transmembrane region" description="Helical" evidence="12">
    <location>
        <begin position="40"/>
        <end position="58"/>
    </location>
</feature>
<evidence type="ECO:0000256" key="6">
    <source>
        <dbReference type="ARBA" id="ARBA00022692"/>
    </source>
</evidence>
<keyword evidence="15" id="KW-1185">Reference proteome</keyword>
<feature type="transmembrane region" description="Helical" evidence="12">
    <location>
        <begin position="100"/>
        <end position="124"/>
    </location>
</feature>
<gene>
    <name evidence="12" type="primary">atpB</name>
    <name evidence="14" type="ORF">THC_1353</name>
</gene>
<organism evidence="14 15">
    <name type="scientific">Caldimicrobium thiodismutans</name>
    <dbReference type="NCBI Taxonomy" id="1653476"/>
    <lineage>
        <taxon>Bacteria</taxon>
        <taxon>Pseudomonadati</taxon>
        <taxon>Thermodesulfobacteriota</taxon>
        <taxon>Thermodesulfobacteria</taxon>
        <taxon>Thermodesulfobacteriales</taxon>
        <taxon>Thermodesulfobacteriaceae</taxon>
        <taxon>Caldimicrobium</taxon>
    </lineage>
</organism>
<dbReference type="STRING" id="1653476.THC_1353"/>
<protein>
    <recommendedName>
        <fullName evidence="12 13">ATP synthase subunit a</fullName>
    </recommendedName>
    <alternativeName>
        <fullName evidence="12">ATP synthase F0 sector subunit a</fullName>
    </alternativeName>
    <alternativeName>
        <fullName evidence="12">F-ATPase subunit 6</fullName>
    </alternativeName>
</protein>
<evidence type="ECO:0000313" key="14">
    <source>
        <dbReference type="EMBL" id="BAU23719.1"/>
    </source>
</evidence>
<dbReference type="PROSITE" id="PS00449">
    <property type="entry name" value="ATPASE_A"/>
    <property type="match status" value="1"/>
</dbReference>
<keyword evidence="3 12" id="KW-0813">Transport</keyword>
<comment type="similarity">
    <text evidence="2 12 13">Belongs to the ATPase A chain family.</text>
</comment>
<keyword evidence="5 12" id="KW-0138">CF(0)</keyword>
<evidence type="ECO:0000256" key="11">
    <source>
        <dbReference type="ARBA" id="ARBA00023310"/>
    </source>
</evidence>
<dbReference type="Gene3D" id="1.20.120.220">
    <property type="entry name" value="ATP synthase, F0 complex, subunit A"/>
    <property type="match status" value="1"/>
</dbReference>
<proteinExistence type="inferred from homology"/>
<dbReference type="Proteomes" id="UP000068196">
    <property type="component" value="Chromosome"/>
</dbReference>
<feature type="transmembrane region" description="Helical" evidence="12">
    <location>
        <begin position="130"/>
        <end position="148"/>
    </location>
</feature>
<evidence type="ECO:0000256" key="5">
    <source>
        <dbReference type="ARBA" id="ARBA00022547"/>
    </source>
</evidence>
<evidence type="ECO:0000256" key="7">
    <source>
        <dbReference type="ARBA" id="ARBA00022781"/>
    </source>
</evidence>
<dbReference type="Pfam" id="PF00119">
    <property type="entry name" value="ATP-synt_A"/>
    <property type="match status" value="1"/>
</dbReference>
<evidence type="ECO:0000256" key="1">
    <source>
        <dbReference type="ARBA" id="ARBA00004141"/>
    </source>
</evidence>
<dbReference type="PANTHER" id="PTHR42823">
    <property type="entry name" value="ATP SYNTHASE SUBUNIT A, CHLOROPLASTIC"/>
    <property type="match status" value="1"/>
</dbReference>
<evidence type="ECO:0000256" key="12">
    <source>
        <dbReference type="HAMAP-Rule" id="MF_01393"/>
    </source>
</evidence>
<keyword evidence="10 12" id="KW-0472">Membrane</keyword>
<evidence type="ECO:0000256" key="9">
    <source>
        <dbReference type="ARBA" id="ARBA00023065"/>
    </source>
</evidence>
<name>A0A0U5AIK8_9BACT</name>
<evidence type="ECO:0000313" key="15">
    <source>
        <dbReference type="Proteomes" id="UP000068196"/>
    </source>
</evidence>
<dbReference type="NCBIfam" id="TIGR01131">
    <property type="entry name" value="ATP_synt_6_or_A"/>
    <property type="match status" value="1"/>
</dbReference>
<dbReference type="PANTHER" id="PTHR42823:SF3">
    <property type="entry name" value="ATP SYNTHASE SUBUNIT A, CHLOROPLASTIC"/>
    <property type="match status" value="1"/>
</dbReference>
<reference evidence="14 15" key="1">
    <citation type="journal article" date="2016" name="Int. J. Syst. Evol. Microbiol.">
        <title>Caldimicrobium thiodismutans sp. nov., a sulfur-disproportionating bacterium isolated from a hot spring, and emended description of the genus Caldimicrobium.</title>
        <authorList>
            <person name="Kojima H."/>
            <person name="Umezawa K."/>
            <person name="Fukui M."/>
        </authorList>
    </citation>
    <scope>NUCLEOTIDE SEQUENCE [LARGE SCALE GENOMIC DNA]</scope>
    <source>
        <strain evidence="14 15">TF1</strain>
    </source>
</reference>
<dbReference type="InterPro" id="IPR035908">
    <property type="entry name" value="F0_ATP_A_sf"/>
</dbReference>
<dbReference type="GO" id="GO:0045259">
    <property type="term" value="C:proton-transporting ATP synthase complex"/>
    <property type="evidence" value="ECO:0007669"/>
    <property type="project" value="UniProtKB-KW"/>
</dbReference>
<keyword evidence="6 12" id="KW-0812">Transmembrane</keyword>
<keyword evidence="9 12" id="KW-0406">Ion transport</keyword>
<dbReference type="SUPFAM" id="SSF81336">
    <property type="entry name" value="F1F0 ATP synthase subunit A"/>
    <property type="match status" value="1"/>
</dbReference>
<comment type="subcellular location">
    <subcellularLocation>
        <location evidence="12 13">Cell membrane</location>
        <topology evidence="12 13">Multi-pass membrane protein</topology>
    </subcellularLocation>
    <subcellularLocation>
        <location evidence="1">Membrane</location>
        <topology evidence="1">Multi-pass membrane protein</topology>
    </subcellularLocation>
</comment>
<dbReference type="PRINTS" id="PR00123">
    <property type="entry name" value="ATPASEA"/>
</dbReference>
<dbReference type="GO" id="GO:0042777">
    <property type="term" value="P:proton motive force-driven plasma membrane ATP synthesis"/>
    <property type="evidence" value="ECO:0007669"/>
    <property type="project" value="TreeGrafter"/>
</dbReference>
<dbReference type="GO" id="GO:0005886">
    <property type="term" value="C:plasma membrane"/>
    <property type="evidence" value="ECO:0007669"/>
    <property type="project" value="UniProtKB-SubCell"/>
</dbReference>
<accession>A0A0U5AIK8</accession>
<evidence type="ECO:0000256" key="8">
    <source>
        <dbReference type="ARBA" id="ARBA00022989"/>
    </source>
</evidence>
<dbReference type="OrthoDB" id="9789241at2"/>
<evidence type="ECO:0000256" key="3">
    <source>
        <dbReference type="ARBA" id="ARBA00022448"/>
    </source>
</evidence>
<dbReference type="AlphaFoldDB" id="A0A0U5AIK8"/>
<dbReference type="KEGG" id="cthi:THC_1353"/>
<evidence type="ECO:0000256" key="4">
    <source>
        <dbReference type="ARBA" id="ARBA00022475"/>
    </source>
</evidence>
<dbReference type="EMBL" id="AP014945">
    <property type="protein sequence ID" value="BAU23719.1"/>
    <property type="molecule type" value="Genomic_DNA"/>
</dbReference>
<dbReference type="InterPro" id="IPR045082">
    <property type="entry name" value="ATP_syn_F0_a_bact/chloroplast"/>
</dbReference>
<evidence type="ECO:0000256" key="10">
    <source>
        <dbReference type="ARBA" id="ARBA00023136"/>
    </source>
</evidence>
<comment type="function">
    <text evidence="12 13">Key component of the proton channel; it plays a direct role in the translocation of protons across the membrane.</text>
</comment>
<dbReference type="InterPro" id="IPR000568">
    <property type="entry name" value="ATP_synth_F0_asu"/>
</dbReference>